<keyword evidence="12" id="KW-1185">Reference proteome</keyword>
<feature type="transmembrane region" description="Helical" evidence="9">
    <location>
        <begin position="416"/>
        <end position="434"/>
    </location>
</feature>
<dbReference type="InterPro" id="IPR052159">
    <property type="entry name" value="Competence_DNA_uptake"/>
</dbReference>
<feature type="transmembrane region" description="Helical" evidence="9">
    <location>
        <begin position="547"/>
        <end position="568"/>
    </location>
</feature>
<evidence type="ECO:0000256" key="4">
    <source>
        <dbReference type="ARBA" id="ARBA00022989"/>
    </source>
</evidence>
<evidence type="ECO:0000256" key="3">
    <source>
        <dbReference type="ARBA" id="ARBA00022692"/>
    </source>
</evidence>
<comment type="function">
    <text evidence="7">Counteracts the endogenous Pycsar antiviral defense system. Phosphodiesterase that enables metal-dependent hydrolysis of host cyclic nucleotide Pycsar defense signals such as cCMP and cUMP.</text>
</comment>
<comment type="catalytic activity">
    <reaction evidence="6">
        <text>3',5'-cyclic CMP + H2O = CMP + H(+)</text>
        <dbReference type="Rhea" id="RHEA:72675"/>
        <dbReference type="ChEBI" id="CHEBI:15377"/>
        <dbReference type="ChEBI" id="CHEBI:15378"/>
        <dbReference type="ChEBI" id="CHEBI:58003"/>
        <dbReference type="ChEBI" id="CHEBI:60377"/>
    </reaction>
    <physiologicalReaction direction="left-to-right" evidence="6">
        <dbReference type="Rhea" id="RHEA:72676"/>
    </physiologicalReaction>
</comment>
<evidence type="ECO:0000256" key="5">
    <source>
        <dbReference type="ARBA" id="ARBA00023136"/>
    </source>
</evidence>
<dbReference type="InterPro" id="IPR004797">
    <property type="entry name" value="Competence_ComEC/Rec2"/>
</dbReference>
<feature type="transmembrane region" description="Helical" evidence="9">
    <location>
        <begin position="287"/>
        <end position="309"/>
    </location>
</feature>
<evidence type="ECO:0000256" key="1">
    <source>
        <dbReference type="ARBA" id="ARBA00004651"/>
    </source>
</evidence>
<proteinExistence type="predicted"/>
<dbReference type="SUPFAM" id="SSF56281">
    <property type="entry name" value="Metallo-hydrolase/oxidoreductase"/>
    <property type="match status" value="1"/>
</dbReference>
<feature type="transmembrane region" description="Helical" evidence="9">
    <location>
        <begin position="510"/>
        <end position="527"/>
    </location>
</feature>
<keyword evidence="4 9" id="KW-1133">Transmembrane helix</keyword>
<dbReference type="NCBIfam" id="TIGR00360">
    <property type="entry name" value="ComEC_N-term"/>
    <property type="match status" value="1"/>
</dbReference>
<evidence type="ECO:0000256" key="9">
    <source>
        <dbReference type="SAM" id="Phobius"/>
    </source>
</evidence>
<evidence type="ECO:0000256" key="7">
    <source>
        <dbReference type="ARBA" id="ARBA00034301"/>
    </source>
</evidence>
<evidence type="ECO:0000256" key="8">
    <source>
        <dbReference type="ARBA" id="ARBA00048505"/>
    </source>
</evidence>
<sequence length="883" mass="100144">MNKEHIGFFVPATRQATVFRKWKEGSTGKVKYFTVIAVCWTVGMSVGLERLSWVFGLLVVCAYTAITLVTGQLKRSQWISLSVVVCLSLSSAWGYASWVENRNISSIPQHMEAAVVTATGQIVSSVEIDGDRVRFVLRTSQVDFGQGVKRIDEKLQVQIRLMEEPETRTAEEWRRGDRIQLQGELKLPSEAGNFGAFDYRSYLHDQGIHWQLSLKGISGVSIQQGEKSDPQAWLGWRDQFQKLLADQLDSIYEEPFSGFLKGLLIGYRDDLNEEQFNQFSSLGLTHILAISGLHVGVLASIMMLLCRWLKLTRETSYTISMIWIPIYVLLTGASPSAVRAGIMTVLALYAMKRQLLGNSIHLVALAAVMMTLWNPYFIVGISFQLSFIVTLGLIICTPVVYSFLPDSWWKSVRSLLSVTITAQWISFPISIYYFNSFSLLSGLANFLIVPFISTILFPGALLSFALSFLWPWLGKMISAAVVWGLELVFNGVELLASFDRFHLVWSSPRLEWILVYFALSLWLIYEMKGYQSEKLWEKGLPFDSLQPRRWVLCTGVLALLLMIGYQYISPWTDSRARIYFIDVGQGDSTLIVTPSQQTILIDGGGTLSFMKQGEDWKLRSDPYEVGQDLLVPLLKKRGIRDIDLMIATHGDTDHIGGLRAVIESFPVHAIWMNGTYDTGGVYEEFLELAMERGIPIYSPTAGERYSVDDETRIEVLLPVSKEDSHHPYIAEKQNDVSVVLMLEVFGRQLLFTGDIGEVQEREWLRQRTNRQEGVSYTDSQSSIDLETATYRQQVDIMKVAHHGSKYSTSDEWLSFWNPTYSVISAGRNNVYGHPTEEVLQRLNKADSSIFRTDQHGEIQIFIDEENMEIRTKLSQKSLKMNVN</sequence>
<evidence type="ECO:0000313" key="11">
    <source>
        <dbReference type="EMBL" id="MFC5988891.1"/>
    </source>
</evidence>
<evidence type="ECO:0000259" key="10">
    <source>
        <dbReference type="SMART" id="SM00849"/>
    </source>
</evidence>
<feature type="transmembrane region" description="Helical" evidence="9">
    <location>
        <begin position="385"/>
        <end position="404"/>
    </location>
</feature>
<dbReference type="Pfam" id="PF03772">
    <property type="entry name" value="Competence"/>
    <property type="match status" value="1"/>
</dbReference>
<evidence type="ECO:0000313" key="12">
    <source>
        <dbReference type="Proteomes" id="UP001596250"/>
    </source>
</evidence>
<feature type="transmembrane region" description="Helical" evidence="9">
    <location>
        <begin position="78"/>
        <end position="98"/>
    </location>
</feature>
<dbReference type="InterPro" id="IPR036866">
    <property type="entry name" value="RibonucZ/Hydroxyglut_hydro"/>
</dbReference>
<dbReference type="Gene3D" id="3.60.15.10">
    <property type="entry name" value="Ribonuclease Z/Hydroxyacylglutathione hydrolase-like"/>
    <property type="match status" value="1"/>
</dbReference>
<dbReference type="Pfam" id="PF13567">
    <property type="entry name" value="DUF4131"/>
    <property type="match status" value="1"/>
</dbReference>
<feature type="transmembrane region" description="Helical" evidence="9">
    <location>
        <begin position="476"/>
        <end position="498"/>
    </location>
</feature>
<keyword evidence="2" id="KW-1003">Cell membrane</keyword>
<feature type="transmembrane region" description="Helical" evidence="9">
    <location>
        <begin position="446"/>
        <end position="470"/>
    </location>
</feature>
<evidence type="ECO:0000256" key="6">
    <source>
        <dbReference type="ARBA" id="ARBA00034221"/>
    </source>
</evidence>
<dbReference type="PANTHER" id="PTHR30619:SF1">
    <property type="entry name" value="RECOMBINATION PROTEIN 2"/>
    <property type="match status" value="1"/>
</dbReference>
<dbReference type="Pfam" id="PF00753">
    <property type="entry name" value="Lactamase_B"/>
    <property type="match status" value="1"/>
</dbReference>
<protein>
    <submittedName>
        <fullName evidence="11">DNA internalization-related competence protein ComEC/Rec2</fullName>
    </submittedName>
</protein>
<dbReference type="CDD" id="cd07731">
    <property type="entry name" value="ComA-like_MBL-fold"/>
    <property type="match status" value="1"/>
</dbReference>
<dbReference type="PANTHER" id="PTHR30619">
    <property type="entry name" value="DNA INTERNALIZATION/COMPETENCE PROTEIN COMEC/REC2"/>
    <property type="match status" value="1"/>
</dbReference>
<dbReference type="EMBL" id="JBHSQV010000185">
    <property type="protein sequence ID" value="MFC5988891.1"/>
    <property type="molecule type" value="Genomic_DNA"/>
</dbReference>
<dbReference type="SMART" id="SM00849">
    <property type="entry name" value="Lactamase_B"/>
    <property type="match status" value="1"/>
</dbReference>
<keyword evidence="3 9" id="KW-0812">Transmembrane</keyword>
<dbReference type="RefSeq" id="WP_379896409.1">
    <property type="nucleotide sequence ID" value="NZ_CBCSCT010000007.1"/>
</dbReference>
<reference evidence="12" key="1">
    <citation type="journal article" date="2019" name="Int. J. Syst. Evol. Microbiol.">
        <title>The Global Catalogue of Microorganisms (GCM) 10K type strain sequencing project: providing services to taxonomists for standard genome sequencing and annotation.</title>
        <authorList>
            <consortium name="The Broad Institute Genomics Platform"/>
            <consortium name="The Broad Institute Genome Sequencing Center for Infectious Disease"/>
            <person name="Wu L."/>
            <person name="Ma J."/>
        </authorList>
    </citation>
    <scope>NUCLEOTIDE SEQUENCE [LARGE SCALE GENOMIC DNA]</scope>
    <source>
        <strain evidence="12">CCM 8749</strain>
    </source>
</reference>
<feature type="transmembrane region" description="Helical" evidence="9">
    <location>
        <begin position="355"/>
        <end position="373"/>
    </location>
</feature>
<name>A0ABW1IV50_9BACL</name>
<organism evidence="11 12">
    <name type="scientific">Marinicrinis lubricantis</name>
    <dbReference type="NCBI Taxonomy" id="2086470"/>
    <lineage>
        <taxon>Bacteria</taxon>
        <taxon>Bacillati</taxon>
        <taxon>Bacillota</taxon>
        <taxon>Bacilli</taxon>
        <taxon>Bacillales</taxon>
        <taxon>Paenibacillaceae</taxon>
    </lineage>
</organism>
<accession>A0ABW1IV50</accession>
<feature type="domain" description="Metallo-beta-lactamase" evidence="10">
    <location>
        <begin position="585"/>
        <end position="801"/>
    </location>
</feature>
<feature type="transmembrane region" description="Helical" evidence="9">
    <location>
        <begin position="321"/>
        <end position="349"/>
    </location>
</feature>
<dbReference type="Proteomes" id="UP001596250">
    <property type="component" value="Unassembled WGS sequence"/>
</dbReference>
<comment type="caution">
    <text evidence="11">The sequence shown here is derived from an EMBL/GenBank/DDBJ whole genome shotgun (WGS) entry which is preliminary data.</text>
</comment>
<comment type="subcellular location">
    <subcellularLocation>
        <location evidence="1">Cell membrane</location>
        <topology evidence="1">Multi-pass membrane protein</topology>
    </subcellularLocation>
</comment>
<feature type="transmembrane region" description="Helical" evidence="9">
    <location>
        <begin position="53"/>
        <end position="71"/>
    </location>
</feature>
<dbReference type="NCBIfam" id="TIGR00361">
    <property type="entry name" value="ComEC_Rec2"/>
    <property type="match status" value="1"/>
</dbReference>
<dbReference type="InterPro" id="IPR025405">
    <property type="entry name" value="DUF4131"/>
</dbReference>
<evidence type="ECO:0000256" key="2">
    <source>
        <dbReference type="ARBA" id="ARBA00022475"/>
    </source>
</evidence>
<comment type="catalytic activity">
    <reaction evidence="8">
        <text>3',5'-cyclic UMP + H2O = UMP + H(+)</text>
        <dbReference type="Rhea" id="RHEA:70575"/>
        <dbReference type="ChEBI" id="CHEBI:15377"/>
        <dbReference type="ChEBI" id="CHEBI:15378"/>
        <dbReference type="ChEBI" id="CHEBI:57865"/>
        <dbReference type="ChEBI" id="CHEBI:184387"/>
    </reaction>
    <physiologicalReaction direction="left-to-right" evidence="8">
        <dbReference type="Rhea" id="RHEA:70576"/>
    </physiologicalReaction>
</comment>
<dbReference type="InterPro" id="IPR001279">
    <property type="entry name" value="Metallo-B-lactamas"/>
</dbReference>
<gene>
    <name evidence="11" type="ORF">ACFPXP_21010</name>
</gene>
<dbReference type="InterPro" id="IPR004477">
    <property type="entry name" value="ComEC_N"/>
</dbReference>
<keyword evidence="5 9" id="KW-0472">Membrane</keyword>
<dbReference type="InterPro" id="IPR035681">
    <property type="entry name" value="ComA-like_MBL"/>
</dbReference>